<organism evidence="2 3">
    <name type="scientific">Desulfomonile tiedjei</name>
    <dbReference type="NCBI Taxonomy" id="2358"/>
    <lineage>
        <taxon>Bacteria</taxon>
        <taxon>Pseudomonadati</taxon>
        <taxon>Thermodesulfobacteriota</taxon>
        <taxon>Desulfomonilia</taxon>
        <taxon>Desulfomonilales</taxon>
        <taxon>Desulfomonilaceae</taxon>
        <taxon>Desulfomonile</taxon>
    </lineage>
</organism>
<dbReference type="GO" id="GO:0042910">
    <property type="term" value="F:xenobiotic transmembrane transporter activity"/>
    <property type="evidence" value="ECO:0007669"/>
    <property type="project" value="TreeGrafter"/>
</dbReference>
<comment type="caution">
    <text evidence="2">The sequence shown here is derived from an EMBL/GenBank/DDBJ whole genome shotgun (WGS) entry which is preliminary data.</text>
</comment>
<dbReference type="Proteomes" id="UP000807825">
    <property type="component" value="Unassembled WGS sequence"/>
</dbReference>
<feature type="transmembrane region" description="Helical" evidence="1">
    <location>
        <begin position="885"/>
        <end position="903"/>
    </location>
</feature>
<proteinExistence type="predicted"/>
<dbReference type="PANTHER" id="PTHR32063:SF0">
    <property type="entry name" value="SWARMING MOTILITY PROTEIN SWRC"/>
    <property type="match status" value="1"/>
</dbReference>
<feature type="transmembrane region" description="Helical" evidence="1">
    <location>
        <begin position="385"/>
        <end position="410"/>
    </location>
</feature>
<dbReference type="Gene3D" id="3.30.70.1320">
    <property type="entry name" value="Multidrug efflux transporter AcrB pore domain like"/>
    <property type="match status" value="1"/>
</dbReference>
<evidence type="ECO:0000256" key="1">
    <source>
        <dbReference type="SAM" id="Phobius"/>
    </source>
</evidence>
<feature type="transmembrane region" description="Helical" evidence="1">
    <location>
        <begin position="331"/>
        <end position="351"/>
    </location>
</feature>
<evidence type="ECO:0000313" key="3">
    <source>
        <dbReference type="Proteomes" id="UP000807825"/>
    </source>
</evidence>
<dbReference type="PANTHER" id="PTHR32063">
    <property type="match status" value="1"/>
</dbReference>
<dbReference type="Gene3D" id="1.20.1640.10">
    <property type="entry name" value="Multidrug efflux transporter AcrB transmembrane domain"/>
    <property type="match status" value="2"/>
</dbReference>
<feature type="transmembrane region" description="Helical" evidence="1">
    <location>
        <begin position="12"/>
        <end position="34"/>
    </location>
</feature>
<keyword evidence="1" id="KW-0812">Transmembrane</keyword>
<keyword evidence="1" id="KW-0472">Membrane</keyword>
<feature type="transmembrane region" description="Helical" evidence="1">
    <location>
        <begin position="859"/>
        <end position="879"/>
    </location>
</feature>
<feature type="transmembrane region" description="Helical" evidence="1">
    <location>
        <begin position="431"/>
        <end position="451"/>
    </location>
</feature>
<dbReference type="SUPFAM" id="SSF82866">
    <property type="entry name" value="Multidrug efflux transporter AcrB transmembrane domain"/>
    <property type="match status" value="2"/>
</dbReference>
<evidence type="ECO:0000313" key="2">
    <source>
        <dbReference type="EMBL" id="MBI5248659.1"/>
    </source>
</evidence>
<dbReference type="AlphaFoldDB" id="A0A9D6UZD8"/>
<dbReference type="PRINTS" id="PR00702">
    <property type="entry name" value="ACRIFLAVINRP"/>
</dbReference>
<protein>
    <submittedName>
        <fullName evidence="2">Efflux RND transporter permease subunit</fullName>
    </submittedName>
</protein>
<sequence>MNIAEASVRFPITVIVRVLLVLVLGYVCMTFLVVELKPDTEQPVLVVSTRFPGAAPEEVEGEITTRFEDNISGVSNLLYTQSFSPYGQSFVVMFFKPGTNLDLAAAELQRNLDRVTDLPSAVQKPQIFKASERVNLPVYQFALTGDVDIVTMSTWADREIAPRIKRIEGVGDCQFDGNRNREMRITFDPERLKARRLTVSDIKSFIDKTNLNRSGGYFIEGTREWTVRTVGELLTSEQFRKVIISKPGDPIIHLHDVAVIEDMYERPDSYCRINGVPGIAFSVFNQVGANIVHTIDLVDRELKSMNKEYGPQGAKLQKIYDQSMYIRDAIAIVRESLVEAIILVLLVLFVFLKNWRSIFIVATSIPVSIIGTFIGMYAFGYSINVLSLAGLALSIGLVVDDAIVVLENIYRHRYEEGKNIIRACVDGTREVGMAAFMATLTTAAVFMPVLLLRGEVGTLFAPVAFIISVAVFVSLFDAFTVVPMMASRWMREEKRPAGILKRVLAPLYFLDVIGGKVADGFMWSLGFFMGGFARKAFLIVFVVAVFGLSHWLLPGMGYLPTGGTNLIRMQVECFEGTSLDENSRLMEIMEDRWRSIKGVRHIVAIPNRNSFRNMVYLVCEREEDSGVAITTIQKQAAAAARDLPLKAINPIQFPLFGNIFSRSNVVDVRVTGKSYAIIESLVDQIMEIGKNTSGIIFRYTDLALKKPQVEIRVDHQRAAHLGFEVRDIADAIEAAVGGQKTTSQYDVDGRYFYIRVMGQEADFKTVSDVGRIILTSPRNPDIQVPLASVASVETTFGPLQITHYNSRRNSRVQFTIQGRPLGDVFTEVVSKINSTVAFPVGYTVLPFGAVNELKKLLDAVNFVLPLSVLLVYLLLVMQFQSFVRPLSILLSVPLSIVGANVLVRATNIPFDSFTILGYIMMVGLVVKNAILLITYAVQLMDEHGVARDEALMLASKRRMRPIFMTAISMILGMLPLALKNGAGAEIYNGLATAVIGGLSIATLFTLIFIPVVYTILDDIKALVWRVKPVDFDEAVAQGSPESTQPR</sequence>
<gene>
    <name evidence="2" type="ORF">HY912_04125</name>
</gene>
<feature type="transmembrane region" description="Helical" evidence="1">
    <location>
        <begin position="463"/>
        <end position="486"/>
    </location>
</feature>
<dbReference type="Gene3D" id="3.30.70.1430">
    <property type="entry name" value="Multidrug efflux transporter AcrB pore domain"/>
    <property type="match status" value="2"/>
</dbReference>
<dbReference type="SUPFAM" id="SSF82714">
    <property type="entry name" value="Multidrug efflux transporter AcrB TolC docking domain, DN and DC subdomains"/>
    <property type="match status" value="2"/>
</dbReference>
<accession>A0A9D6UZD8</accession>
<dbReference type="EMBL" id="JACRDE010000123">
    <property type="protein sequence ID" value="MBI5248659.1"/>
    <property type="molecule type" value="Genomic_DNA"/>
</dbReference>
<dbReference type="Gene3D" id="3.30.2090.10">
    <property type="entry name" value="Multidrug efflux transporter AcrB TolC docking domain, DN and DC subdomains"/>
    <property type="match status" value="2"/>
</dbReference>
<dbReference type="InterPro" id="IPR027463">
    <property type="entry name" value="AcrB_DN_DC_subdom"/>
</dbReference>
<dbReference type="GO" id="GO:0005886">
    <property type="term" value="C:plasma membrane"/>
    <property type="evidence" value="ECO:0007669"/>
    <property type="project" value="TreeGrafter"/>
</dbReference>
<name>A0A9D6UZD8_9BACT</name>
<feature type="transmembrane region" description="Helical" evidence="1">
    <location>
        <begin position="915"/>
        <end position="939"/>
    </location>
</feature>
<dbReference type="Pfam" id="PF00873">
    <property type="entry name" value="ACR_tran"/>
    <property type="match status" value="1"/>
</dbReference>
<dbReference type="InterPro" id="IPR001036">
    <property type="entry name" value="Acrflvin-R"/>
</dbReference>
<feature type="transmembrane region" description="Helical" evidence="1">
    <location>
        <begin position="536"/>
        <end position="559"/>
    </location>
</feature>
<keyword evidence="1" id="KW-1133">Transmembrane helix</keyword>
<feature type="transmembrane region" description="Helical" evidence="1">
    <location>
        <begin position="358"/>
        <end position="379"/>
    </location>
</feature>
<feature type="transmembrane region" description="Helical" evidence="1">
    <location>
        <begin position="990"/>
        <end position="1016"/>
    </location>
</feature>
<dbReference type="Gene3D" id="3.30.70.1440">
    <property type="entry name" value="Multidrug efflux transporter AcrB pore domain"/>
    <property type="match status" value="1"/>
</dbReference>
<reference evidence="2" key="1">
    <citation type="submission" date="2020-07" db="EMBL/GenBank/DDBJ databases">
        <title>Huge and variable diversity of episymbiotic CPR bacteria and DPANN archaea in groundwater ecosystems.</title>
        <authorList>
            <person name="He C.Y."/>
            <person name="Keren R."/>
            <person name="Whittaker M."/>
            <person name="Farag I.F."/>
            <person name="Doudna J."/>
            <person name="Cate J.H.D."/>
            <person name="Banfield J.F."/>
        </authorList>
    </citation>
    <scope>NUCLEOTIDE SEQUENCE</scope>
    <source>
        <strain evidence="2">NC_groundwater_1664_Pr3_B-0.1um_52_9</strain>
    </source>
</reference>
<feature type="transmembrane region" description="Helical" evidence="1">
    <location>
        <begin position="959"/>
        <end position="978"/>
    </location>
</feature>
<dbReference type="SUPFAM" id="SSF82693">
    <property type="entry name" value="Multidrug efflux transporter AcrB pore domain, PN1, PN2, PC1 and PC2 subdomains"/>
    <property type="match status" value="2"/>
</dbReference>